<dbReference type="Proteomes" id="UP000673975">
    <property type="component" value="Unassembled WGS sequence"/>
</dbReference>
<dbReference type="RefSeq" id="WP_210511284.1">
    <property type="nucleotide sequence ID" value="NZ_JAFIDN010000004.1"/>
</dbReference>
<comment type="caution">
    <text evidence="3">The sequence shown here is derived from an EMBL/GenBank/DDBJ whole genome shotgun (WGS) entry which is preliminary data.</text>
</comment>
<sequence>MNSRLSIFLLLVLTPSLVLLNSCEQIEALTSDDEVEEPAEEPEEPEEEVAEEPDPDLPEWYDPVNPVYVDGDTVYVMTSAVAADSSGARSAAMRSMEEQTKAAWSLLLDERFSRDDHGETASASDQGGDRYISALLFDHDSEIGDLSPSETIWYYAEGETVRCYIRHKYMKDDMSGVLEDIPE</sequence>
<protein>
    <submittedName>
        <fullName evidence="3">Uncharacterized protein</fullName>
    </submittedName>
</protein>
<feature type="signal peptide" evidence="2">
    <location>
        <begin position="1"/>
        <end position="20"/>
    </location>
</feature>
<evidence type="ECO:0000256" key="1">
    <source>
        <dbReference type="SAM" id="MobiDB-lite"/>
    </source>
</evidence>
<dbReference type="AlphaFoldDB" id="A0A8J7S8Q8"/>
<accession>A0A8J7S8Q8</accession>
<reference evidence="3" key="1">
    <citation type="submission" date="2021-02" db="EMBL/GenBank/DDBJ databases">
        <title>Natronogracilivirga saccharolytica gen. nov. sp. nov. a new anaerobic, haloalkiliphilic carbohydrate-fermenting bacterium from soda lake and proposing of Cyclonatronumiaceae fam. nov. in the phylum Balneolaeota.</title>
        <authorList>
            <person name="Zhilina T.N."/>
            <person name="Sorokin D.Y."/>
            <person name="Zavarzina D.G."/>
            <person name="Toshchakov S.V."/>
            <person name="Kublanov I.V."/>
        </authorList>
    </citation>
    <scope>NUCLEOTIDE SEQUENCE</scope>
    <source>
        <strain evidence="3">Z-1702</strain>
    </source>
</reference>
<gene>
    <name evidence="3" type="ORF">NATSA_06895</name>
</gene>
<feature type="compositionally biased region" description="Acidic residues" evidence="1">
    <location>
        <begin position="30"/>
        <end position="59"/>
    </location>
</feature>
<keyword evidence="4" id="KW-1185">Reference proteome</keyword>
<feature type="chain" id="PRO_5035189528" evidence="2">
    <location>
        <begin position="21"/>
        <end position="183"/>
    </location>
</feature>
<proteinExistence type="predicted"/>
<evidence type="ECO:0000313" key="4">
    <source>
        <dbReference type="Proteomes" id="UP000673975"/>
    </source>
</evidence>
<evidence type="ECO:0000256" key="2">
    <source>
        <dbReference type="SAM" id="SignalP"/>
    </source>
</evidence>
<keyword evidence="2" id="KW-0732">Signal</keyword>
<dbReference type="EMBL" id="JAFIDN010000004">
    <property type="protein sequence ID" value="MBP3192383.1"/>
    <property type="molecule type" value="Genomic_DNA"/>
</dbReference>
<feature type="region of interest" description="Disordered" evidence="1">
    <location>
        <begin position="30"/>
        <end position="60"/>
    </location>
</feature>
<name>A0A8J7S8Q8_9BACT</name>
<organism evidence="3 4">
    <name type="scientific">Natronogracilivirga saccharolytica</name>
    <dbReference type="NCBI Taxonomy" id="2812953"/>
    <lineage>
        <taxon>Bacteria</taxon>
        <taxon>Pseudomonadati</taxon>
        <taxon>Balneolota</taxon>
        <taxon>Balneolia</taxon>
        <taxon>Balneolales</taxon>
        <taxon>Cyclonatronaceae</taxon>
        <taxon>Natronogracilivirga</taxon>
    </lineage>
</organism>
<evidence type="ECO:0000313" key="3">
    <source>
        <dbReference type="EMBL" id="MBP3192383.1"/>
    </source>
</evidence>